<organism evidence="1 2">
    <name type="scientific">Macrophomina phaseolina</name>
    <dbReference type="NCBI Taxonomy" id="35725"/>
    <lineage>
        <taxon>Eukaryota</taxon>
        <taxon>Fungi</taxon>
        <taxon>Dikarya</taxon>
        <taxon>Ascomycota</taxon>
        <taxon>Pezizomycotina</taxon>
        <taxon>Dothideomycetes</taxon>
        <taxon>Dothideomycetes incertae sedis</taxon>
        <taxon>Botryosphaeriales</taxon>
        <taxon>Botryosphaeriaceae</taxon>
        <taxon>Macrophomina</taxon>
    </lineage>
</organism>
<protein>
    <recommendedName>
        <fullName evidence="3">Secreted protein</fullName>
    </recommendedName>
</protein>
<name>A0ABQ8GN58_9PEZI</name>
<gene>
    <name evidence="1" type="ORF">B0J12DRAFT_345543</name>
</gene>
<dbReference type="Proteomes" id="UP000774617">
    <property type="component" value="Unassembled WGS sequence"/>
</dbReference>
<keyword evidence="2" id="KW-1185">Reference proteome</keyword>
<evidence type="ECO:0000313" key="1">
    <source>
        <dbReference type="EMBL" id="KAH7060830.1"/>
    </source>
</evidence>
<evidence type="ECO:0000313" key="2">
    <source>
        <dbReference type="Proteomes" id="UP000774617"/>
    </source>
</evidence>
<evidence type="ECO:0008006" key="3">
    <source>
        <dbReference type="Google" id="ProtNLM"/>
    </source>
</evidence>
<reference evidence="1 2" key="1">
    <citation type="journal article" date="2021" name="Nat. Commun.">
        <title>Genetic determinants of endophytism in the Arabidopsis root mycobiome.</title>
        <authorList>
            <person name="Mesny F."/>
            <person name="Miyauchi S."/>
            <person name="Thiergart T."/>
            <person name="Pickel B."/>
            <person name="Atanasova L."/>
            <person name="Karlsson M."/>
            <person name="Huettel B."/>
            <person name="Barry K.W."/>
            <person name="Haridas S."/>
            <person name="Chen C."/>
            <person name="Bauer D."/>
            <person name="Andreopoulos W."/>
            <person name="Pangilinan J."/>
            <person name="LaButti K."/>
            <person name="Riley R."/>
            <person name="Lipzen A."/>
            <person name="Clum A."/>
            <person name="Drula E."/>
            <person name="Henrissat B."/>
            <person name="Kohler A."/>
            <person name="Grigoriev I.V."/>
            <person name="Martin F.M."/>
            <person name="Hacquard S."/>
        </authorList>
    </citation>
    <scope>NUCLEOTIDE SEQUENCE [LARGE SCALE GENOMIC DNA]</scope>
    <source>
        <strain evidence="1 2">MPI-SDFR-AT-0080</strain>
    </source>
</reference>
<accession>A0ABQ8GN58</accession>
<dbReference type="EMBL" id="JAGTJR010000005">
    <property type="protein sequence ID" value="KAH7060830.1"/>
    <property type="molecule type" value="Genomic_DNA"/>
</dbReference>
<comment type="caution">
    <text evidence="1">The sequence shown here is derived from an EMBL/GenBank/DDBJ whole genome shotgun (WGS) entry which is preliminary data.</text>
</comment>
<proteinExistence type="predicted"/>
<sequence length="194" mass="21084">MSTALLVWRRVRLIGRCCSLVGALAGNQSRSVAHNSKHHDSRRHVPLCHRMNSCPVRDTAESRPVLAVCLTLCPTLRPFFSQFCHWTPCCPYSHSLLGPSSRPHAGVLNPGRRCVLEIVPTPAKATMLPPVPCLAPRAQMPENGSAVLLGIAGSEIPWTNSRHSDMTPTLSAAPAIYRRNQGIAPSLRPAIASY</sequence>